<dbReference type="SUPFAM" id="SSF54211">
    <property type="entry name" value="Ribosomal protein S5 domain 2-like"/>
    <property type="match status" value="1"/>
</dbReference>
<dbReference type="EC" id="2.7.1.39" evidence="7 8"/>
<comment type="subcellular location">
    <subcellularLocation>
        <location evidence="7">Cytoplasm</location>
    </subcellularLocation>
</comment>
<evidence type="ECO:0000256" key="1">
    <source>
        <dbReference type="ARBA" id="ARBA00022605"/>
    </source>
</evidence>
<proteinExistence type="inferred from homology"/>
<reference evidence="11 12" key="1">
    <citation type="journal article" date="2015" name="Genome Announc.">
        <title>Expanding the biotechnology potential of lactobacilli through comparative genomics of 213 strains and associated genera.</title>
        <authorList>
            <person name="Sun Z."/>
            <person name="Harris H.M."/>
            <person name="McCann A."/>
            <person name="Guo C."/>
            <person name="Argimon S."/>
            <person name="Zhang W."/>
            <person name="Yang X."/>
            <person name="Jeffery I.B."/>
            <person name="Cooney J.C."/>
            <person name="Kagawa T.F."/>
            <person name="Liu W."/>
            <person name="Song Y."/>
            <person name="Salvetti E."/>
            <person name="Wrobel A."/>
            <person name="Rasinkangas P."/>
            <person name="Parkhill J."/>
            <person name="Rea M.C."/>
            <person name="O'Sullivan O."/>
            <person name="Ritari J."/>
            <person name="Douillard F.P."/>
            <person name="Paul Ross R."/>
            <person name="Yang R."/>
            <person name="Briner A.E."/>
            <person name="Felis G.E."/>
            <person name="de Vos W.M."/>
            <person name="Barrangou R."/>
            <person name="Klaenhammer T.R."/>
            <person name="Caufield P.W."/>
            <person name="Cui Y."/>
            <person name="Zhang H."/>
            <person name="O'Toole P.W."/>
        </authorList>
    </citation>
    <scope>NUCLEOTIDE SEQUENCE [LARGE SCALE GENOMIC DNA]</scope>
    <source>
        <strain evidence="11 12">DSM 19906</strain>
    </source>
</reference>
<evidence type="ECO:0000256" key="7">
    <source>
        <dbReference type="HAMAP-Rule" id="MF_00384"/>
    </source>
</evidence>
<keyword evidence="3 7" id="KW-0791">Threonine biosynthesis</keyword>
<dbReference type="UniPathway" id="UPA00050">
    <property type="reaction ID" value="UER00064"/>
</dbReference>
<dbReference type="GO" id="GO:0004413">
    <property type="term" value="F:homoserine kinase activity"/>
    <property type="evidence" value="ECO:0007669"/>
    <property type="project" value="UniProtKB-UniRule"/>
</dbReference>
<keyword evidence="12" id="KW-1185">Reference proteome</keyword>
<comment type="caution">
    <text evidence="11">The sequence shown here is derived from an EMBL/GenBank/DDBJ whole genome shotgun (WGS) entry which is preliminary data.</text>
</comment>
<dbReference type="PANTHER" id="PTHR20861:SF1">
    <property type="entry name" value="HOMOSERINE KINASE"/>
    <property type="match status" value="1"/>
</dbReference>
<dbReference type="PANTHER" id="PTHR20861">
    <property type="entry name" value="HOMOSERINE/4-DIPHOSPHOCYTIDYL-2-C-METHYL-D-ERYTHRITOL KINASE"/>
    <property type="match status" value="1"/>
</dbReference>
<dbReference type="GO" id="GO:0009088">
    <property type="term" value="P:threonine biosynthetic process"/>
    <property type="evidence" value="ECO:0007669"/>
    <property type="project" value="UniProtKB-UniRule"/>
</dbReference>
<gene>
    <name evidence="7" type="primary">thrB</name>
    <name evidence="11" type="ORF">FC98_GL000383</name>
</gene>
<dbReference type="PRINTS" id="PR00958">
    <property type="entry name" value="HOMSERKINASE"/>
</dbReference>
<dbReference type="InterPro" id="IPR020568">
    <property type="entry name" value="Ribosomal_Su5_D2-typ_SF"/>
</dbReference>
<evidence type="ECO:0000313" key="12">
    <source>
        <dbReference type="Proteomes" id="UP000051439"/>
    </source>
</evidence>
<comment type="similarity">
    <text evidence="7">Belongs to the GHMP kinase family. Homoserine kinase subfamily.</text>
</comment>
<dbReference type="Pfam" id="PF00288">
    <property type="entry name" value="GHMP_kinases_N"/>
    <property type="match status" value="1"/>
</dbReference>
<keyword evidence="1 7" id="KW-0028">Amino-acid biosynthesis</keyword>
<sequence length="301" mass="32555">MITIKVPATSANVGVGFDCLGLAVSYYSTITFEPSSHHLEISGSPKEFQNEHNLVYQAFVKGCTFLNQAIPNVKIAVESDIPVARGLGSSSVCVVAGLKAASEWYGGGISEEQLLRLATQMEGHPDNVTPAILGGLCVSFMDDHDDPQIVKYQVNQQLHFVALIPDYEVSTHEARKVLPTTMSYADAIHQVSHCAAMTKALELGDMHMIHEACDDRMHEPYRAKLIPDYGDVKAICEQAGGTMYISGSGSTMMAITASQQAADEIVVNAKAAFPAWQIRKLTVDSTGVTSEVSERGKVLHR</sequence>
<dbReference type="AlphaFoldDB" id="A0A0R1NYT3"/>
<dbReference type="GO" id="GO:0005737">
    <property type="term" value="C:cytoplasm"/>
    <property type="evidence" value="ECO:0007669"/>
    <property type="project" value="UniProtKB-SubCell"/>
</dbReference>
<dbReference type="Gene3D" id="3.30.70.890">
    <property type="entry name" value="GHMP kinase, C-terminal domain"/>
    <property type="match status" value="1"/>
</dbReference>
<evidence type="ECO:0000313" key="11">
    <source>
        <dbReference type="EMBL" id="KRL22083.1"/>
    </source>
</evidence>
<evidence type="ECO:0000259" key="9">
    <source>
        <dbReference type="Pfam" id="PF00288"/>
    </source>
</evidence>
<keyword evidence="5 7" id="KW-0418">Kinase</keyword>
<dbReference type="InterPro" id="IPR013750">
    <property type="entry name" value="GHMP_kinase_C_dom"/>
</dbReference>
<evidence type="ECO:0000256" key="3">
    <source>
        <dbReference type="ARBA" id="ARBA00022697"/>
    </source>
</evidence>
<feature type="domain" description="GHMP kinase N-terminal" evidence="9">
    <location>
        <begin position="53"/>
        <end position="135"/>
    </location>
</feature>
<dbReference type="GO" id="GO:0005524">
    <property type="term" value="F:ATP binding"/>
    <property type="evidence" value="ECO:0007669"/>
    <property type="project" value="UniProtKB-UniRule"/>
</dbReference>
<keyword evidence="2 7" id="KW-0808">Transferase</keyword>
<keyword evidence="7" id="KW-0963">Cytoplasm</keyword>
<keyword evidence="6 7" id="KW-0067">ATP-binding</keyword>
<dbReference type="InterPro" id="IPR036554">
    <property type="entry name" value="GHMP_kinase_C_sf"/>
</dbReference>
<dbReference type="RefSeq" id="WP_008856489.1">
    <property type="nucleotide sequence ID" value="NZ_AZEB01000010.1"/>
</dbReference>
<dbReference type="NCBIfam" id="TIGR00191">
    <property type="entry name" value="thrB"/>
    <property type="match status" value="1"/>
</dbReference>
<evidence type="ECO:0000256" key="6">
    <source>
        <dbReference type="ARBA" id="ARBA00022840"/>
    </source>
</evidence>
<evidence type="ECO:0000256" key="4">
    <source>
        <dbReference type="ARBA" id="ARBA00022741"/>
    </source>
</evidence>
<accession>A0A0R1NYT3</accession>
<comment type="catalytic activity">
    <reaction evidence="7">
        <text>L-homoserine + ATP = O-phospho-L-homoserine + ADP + H(+)</text>
        <dbReference type="Rhea" id="RHEA:13985"/>
        <dbReference type="ChEBI" id="CHEBI:15378"/>
        <dbReference type="ChEBI" id="CHEBI:30616"/>
        <dbReference type="ChEBI" id="CHEBI:57476"/>
        <dbReference type="ChEBI" id="CHEBI:57590"/>
        <dbReference type="ChEBI" id="CHEBI:456216"/>
        <dbReference type="EC" id="2.7.1.39"/>
    </reaction>
</comment>
<protein>
    <recommendedName>
        <fullName evidence="7 8">Homoserine kinase</fullName>
        <shortName evidence="7">HK</shortName>
        <shortName evidence="7">HSK</shortName>
        <ecNumber evidence="7 8">2.7.1.39</ecNumber>
    </recommendedName>
</protein>
<dbReference type="InterPro" id="IPR014721">
    <property type="entry name" value="Ribsml_uS5_D2-typ_fold_subgr"/>
</dbReference>
<dbReference type="Gene3D" id="3.30.230.10">
    <property type="match status" value="1"/>
</dbReference>
<feature type="domain" description="GHMP kinase C-terminal" evidence="10">
    <location>
        <begin position="197"/>
        <end position="274"/>
    </location>
</feature>
<comment type="pathway">
    <text evidence="7">Amino-acid biosynthesis; L-threonine biosynthesis; L-threonine from L-aspartate: step 4/5.</text>
</comment>
<keyword evidence="4 7" id="KW-0547">Nucleotide-binding</keyword>
<dbReference type="PIRSF" id="PIRSF000676">
    <property type="entry name" value="Homoser_kin"/>
    <property type="match status" value="1"/>
</dbReference>
<comment type="function">
    <text evidence="7">Catalyzes the ATP-dependent phosphorylation of L-homoserine to L-homoserine phosphate.</text>
</comment>
<dbReference type="HAMAP" id="MF_00384">
    <property type="entry name" value="Homoser_kinase"/>
    <property type="match status" value="1"/>
</dbReference>
<evidence type="ECO:0000256" key="5">
    <source>
        <dbReference type="ARBA" id="ARBA00022777"/>
    </source>
</evidence>
<dbReference type="EMBL" id="AZEB01000010">
    <property type="protein sequence ID" value="KRL22083.1"/>
    <property type="molecule type" value="Genomic_DNA"/>
</dbReference>
<comment type="caution">
    <text evidence="7">Lacks conserved residue(s) required for the propagation of feature annotation.</text>
</comment>
<dbReference type="Proteomes" id="UP000051439">
    <property type="component" value="Unassembled WGS sequence"/>
</dbReference>
<name>A0A0R1NYT3_9LACO</name>
<organism evidence="11 12">
    <name type="scientific">Lentilactobacillus kisonensis DSM 19906 = JCM 15041</name>
    <dbReference type="NCBI Taxonomy" id="1423766"/>
    <lineage>
        <taxon>Bacteria</taxon>
        <taxon>Bacillati</taxon>
        <taxon>Bacillota</taxon>
        <taxon>Bacilli</taxon>
        <taxon>Lactobacillales</taxon>
        <taxon>Lactobacillaceae</taxon>
        <taxon>Lentilactobacillus</taxon>
    </lineage>
</organism>
<dbReference type="PATRIC" id="fig|1423766.4.peg.382"/>
<evidence type="ECO:0000256" key="8">
    <source>
        <dbReference type="NCBIfam" id="TIGR00191"/>
    </source>
</evidence>
<dbReference type="Pfam" id="PF08544">
    <property type="entry name" value="GHMP_kinases_C"/>
    <property type="match status" value="1"/>
</dbReference>
<dbReference type="InterPro" id="IPR006204">
    <property type="entry name" value="GHMP_kinase_N_dom"/>
</dbReference>
<dbReference type="SUPFAM" id="SSF55060">
    <property type="entry name" value="GHMP Kinase, C-terminal domain"/>
    <property type="match status" value="1"/>
</dbReference>
<evidence type="ECO:0000256" key="2">
    <source>
        <dbReference type="ARBA" id="ARBA00022679"/>
    </source>
</evidence>
<evidence type="ECO:0000259" key="10">
    <source>
        <dbReference type="Pfam" id="PF08544"/>
    </source>
</evidence>
<dbReference type="InterPro" id="IPR000870">
    <property type="entry name" value="Homoserine_kinase"/>
</dbReference>